<evidence type="ECO:0000256" key="9">
    <source>
        <dbReference type="SAM" id="SignalP"/>
    </source>
</evidence>
<evidence type="ECO:0000256" key="6">
    <source>
        <dbReference type="ARBA" id="ARBA00023284"/>
    </source>
</evidence>
<proteinExistence type="inferred from homology"/>
<sequence length="217" mass="24108">MNRRDLIKQLASFAALAAVTSPALAQKALQVGKDFRAINPAQPTESGDRVEVIEFFSFGCPHCHELEPSVAGWVKRLPKDVLFRRIPITFNRDAWAVLAKMYLTYEVMGETEKMVPLTFSAVHNDHVPLEDEAARNAWLQKSGINVAKFNENFRSFSVGSKLQRATQVAAAYQIQGVPTMVVDGKFMTAPSMTNSLDGTLVVVDQLIARARTERGRK</sequence>
<evidence type="ECO:0000256" key="3">
    <source>
        <dbReference type="ARBA" id="ARBA00022729"/>
    </source>
</evidence>
<dbReference type="Proteomes" id="UP000561045">
    <property type="component" value="Unassembled WGS sequence"/>
</dbReference>
<evidence type="ECO:0000313" key="11">
    <source>
        <dbReference type="EMBL" id="MBB4013850.1"/>
    </source>
</evidence>
<keyword evidence="6" id="KW-0676">Redox-active center</keyword>
<evidence type="ECO:0000256" key="7">
    <source>
        <dbReference type="PIRNR" id="PIRNR001488"/>
    </source>
</evidence>
<dbReference type="AlphaFoldDB" id="A0A840BLG5"/>
<protein>
    <recommendedName>
        <fullName evidence="7">Thiol:disulfide interchange protein</fullName>
    </recommendedName>
</protein>
<comment type="similarity">
    <text evidence="2">Belongs to the thioredoxin family. DsbA subfamily.</text>
</comment>
<feature type="disulfide bond" description="Redox-active" evidence="8">
    <location>
        <begin position="60"/>
        <end position="63"/>
    </location>
</feature>
<accession>A0A840BLG5</accession>
<dbReference type="InterPro" id="IPR036249">
    <property type="entry name" value="Thioredoxin-like_sf"/>
</dbReference>
<evidence type="ECO:0000256" key="2">
    <source>
        <dbReference type="ARBA" id="ARBA00005791"/>
    </source>
</evidence>
<evidence type="ECO:0000313" key="12">
    <source>
        <dbReference type="Proteomes" id="UP000561045"/>
    </source>
</evidence>
<comment type="subcellular location">
    <subcellularLocation>
        <location evidence="1 7">Periplasm</location>
    </subcellularLocation>
</comment>
<organism evidence="11 12">
    <name type="scientific">Niveibacterium umoris</name>
    <dbReference type="NCBI Taxonomy" id="1193620"/>
    <lineage>
        <taxon>Bacteria</taxon>
        <taxon>Pseudomonadati</taxon>
        <taxon>Pseudomonadota</taxon>
        <taxon>Betaproteobacteria</taxon>
        <taxon>Rhodocyclales</taxon>
        <taxon>Rhodocyclaceae</taxon>
        <taxon>Niveibacterium</taxon>
    </lineage>
</organism>
<dbReference type="InterPro" id="IPR001853">
    <property type="entry name" value="DSBA-like_thioredoxin_dom"/>
</dbReference>
<evidence type="ECO:0000259" key="10">
    <source>
        <dbReference type="PROSITE" id="PS51352"/>
    </source>
</evidence>
<dbReference type="RefSeq" id="WP_183635767.1">
    <property type="nucleotide sequence ID" value="NZ_BAABLE010000005.1"/>
</dbReference>
<dbReference type="InterPro" id="IPR050824">
    <property type="entry name" value="Thiol_disulfide_DsbA"/>
</dbReference>
<reference evidence="11 12" key="1">
    <citation type="submission" date="2020-08" db="EMBL/GenBank/DDBJ databases">
        <title>Genomic Encyclopedia of Type Strains, Phase IV (KMG-IV): sequencing the most valuable type-strain genomes for metagenomic binning, comparative biology and taxonomic classification.</title>
        <authorList>
            <person name="Goeker M."/>
        </authorList>
    </citation>
    <scope>NUCLEOTIDE SEQUENCE [LARGE SCALE GENOMIC DNA]</scope>
    <source>
        <strain evidence="11 12">DSM 106739</strain>
    </source>
</reference>
<dbReference type="EMBL" id="JACIET010000002">
    <property type="protein sequence ID" value="MBB4013850.1"/>
    <property type="molecule type" value="Genomic_DNA"/>
</dbReference>
<dbReference type="InterPro" id="IPR013766">
    <property type="entry name" value="Thioredoxin_domain"/>
</dbReference>
<dbReference type="InterPro" id="IPR017937">
    <property type="entry name" value="Thioredoxin_CS"/>
</dbReference>
<dbReference type="Gene3D" id="3.40.30.10">
    <property type="entry name" value="Glutaredoxin"/>
    <property type="match status" value="1"/>
</dbReference>
<dbReference type="GO" id="GO:0015036">
    <property type="term" value="F:disulfide oxidoreductase activity"/>
    <property type="evidence" value="ECO:0007669"/>
    <property type="project" value="UniProtKB-ARBA"/>
</dbReference>
<evidence type="ECO:0000256" key="5">
    <source>
        <dbReference type="ARBA" id="ARBA00023157"/>
    </source>
</evidence>
<keyword evidence="12" id="KW-1185">Reference proteome</keyword>
<dbReference type="PIRSF" id="PIRSF001488">
    <property type="entry name" value="Tdi_protein"/>
    <property type="match status" value="1"/>
</dbReference>
<dbReference type="PROSITE" id="PS51352">
    <property type="entry name" value="THIOREDOXIN_2"/>
    <property type="match status" value="1"/>
</dbReference>
<evidence type="ECO:0000256" key="4">
    <source>
        <dbReference type="ARBA" id="ARBA00022764"/>
    </source>
</evidence>
<keyword evidence="5 7" id="KW-1015">Disulfide bond</keyword>
<feature type="domain" description="Thioredoxin" evidence="10">
    <location>
        <begin position="15"/>
        <end position="171"/>
    </location>
</feature>
<feature type="chain" id="PRO_5032465003" description="Thiol:disulfide interchange protein" evidence="9">
    <location>
        <begin position="26"/>
        <end position="217"/>
    </location>
</feature>
<name>A0A840BLG5_9RHOO</name>
<keyword evidence="3 9" id="KW-0732">Signal</keyword>
<dbReference type="PROSITE" id="PS00194">
    <property type="entry name" value="THIOREDOXIN_1"/>
    <property type="match status" value="1"/>
</dbReference>
<keyword evidence="4 7" id="KW-0574">Periplasm</keyword>
<dbReference type="GO" id="GO:0042597">
    <property type="term" value="C:periplasmic space"/>
    <property type="evidence" value="ECO:0007669"/>
    <property type="project" value="UniProtKB-SubCell"/>
</dbReference>
<dbReference type="Pfam" id="PF01323">
    <property type="entry name" value="DSBA"/>
    <property type="match status" value="1"/>
</dbReference>
<dbReference type="PANTHER" id="PTHR35891">
    <property type="entry name" value="THIOL:DISULFIDE INTERCHANGE PROTEIN DSBA"/>
    <property type="match status" value="1"/>
</dbReference>
<gene>
    <name evidence="11" type="ORF">GGR36_003196</name>
</gene>
<evidence type="ECO:0000256" key="8">
    <source>
        <dbReference type="PIRSR" id="PIRSR001488-1"/>
    </source>
</evidence>
<dbReference type="SUPFAM" id="SSF52833">
    <property type="entry name" value="Thioredoxin-like"/>
    <property type="match status" value="1"/>
</dbReference>
<dbReference type="CDD" id="cd03019">
    <property type="entry name" value="DsbA_DsbA"/>
    <property type="match status" value="1"/>
</dbReference>
<comment type="caution">
    <text evidence="11">The sequence shown here is derived from an EMBL/GenBank/DDBJ whole genome shotgun (WGS) entry which is preliminary data.</text>
</comment>
<evidence type="ECO:0000256" key="1">
    <source>
        <dbReference type="ARBA" id="ARBA00004418"/>
    </source>
</evidence>
<dbReference type="PANTHER" id="PTHR35891:SF3">
    <property type="entry name" value="THIOL:DISULFIDE INTERCHANGE PROTEIN DSBL"/>
    <property type="match status" value="1"/>
</dbReference>
<feature type="signal peptide" evidence="9">
    <location>
        <begin position="1"/>
        <end position="25"/>
    </location>
</feature>
<dbReference type="InterPro" id="IPR023205">
    <property type="entry name" value="DsbA/DsbL"/>
</dbReference>